<protein>
    <recommendedName>
        <fullName evidence="2">ParB-like N-terminal domain-containing protein</fullName>
    </recommendedName>
</protein>
<evidence type="ECO:0000259" key="2">
    <source>
        <dbReference type="SMART" id="SM00470"/>
    </source>
</evidence>
<proteinExistence type="predicted"/>
<feature type="region of interest" description="Disordered" evidence="1">
    <location>
        <begin position="539"/>
        <end position="569"/>
    </location>
</feature>
<organism evidence="3 4">
    <name type="scientific">Mycobacteroides abscessus subsp. bolletii CRM-0020</name>
    <dbReference type="NCBI Taxonomy" id="1306401"/>
    <lineage>
        <taxon>Bacteria</taxon>
        <taxon>Bacillati</taxon>
        <taxon>Actinomycetota</taxon>
        <taxon>Actinomycetes</taxon>
        <taxon>Mycobacteriales</taxon>
        <taxon>Mycobacteriaceae</taxon>
        <taxon>Mycobacteroides</taxon>
        <taxon>Mycobacteroides abscessus</taxon>
    </lineage>
</organism>
<feature type="compositionally biased region" description="Basic and acidic residues" evidence="1">
    <location>
        <begin position="367"/>
        <end position="377"/>
    </location>
</feature>
<evidence type="ECO:0000313" key="4">
    <source>
        <dbReference type="Proteomes" id="UP000014969"/>
    </source>
</evidence>
<dbReference type="GO" id="GO:0005694">
    <property type="term" value="C:chromosome"/>
    <property type="evidence" value="ECO:0007669"/>
    <property type="project" value="TreeGrafter"/>
</dbReference>
<name>A0A829HQB8_9MYCO</name>
<feature type="compositionally biased region" description="Basic and acidic residues" evidence="1">
    <location>
        <begin position="345"/>
        <end position="357"/>
    </location>
</feature>
<dbReference type="RefSeq" id="WP_020724528.1">
    <property type="nucleotide sequence ID" value="NZ_ATFQ01000040.1"/>
</dbReference>
<comment type="caution">
    <text evidence="3">The sequence shown here is derived from an EMBL/GenBank/DDBJ whole genome shotgun (WGS) entry which is preliminary data.</text>
</comment>
<dbReference type="SUPFAM" id="SSF110849">
    <property type="entry name" value="ParB/Sulfiredoxin"/>
    <property type="match status" value="1"/>
</dbReference>
<dbReference type="Gene3D" id="3.90.1530.10">
    <property type="entry name" value="Conserved hypothetical protein from pyrococcus furiosus pfu- 392566-001, ParB domain"/>
    <property type="match status" value="1"/>
</dbReference>
<dbReference type="PANTHER" id="PTHR33375">
    <property type="entry name" value="CHROMOSOME-PARTITIONING PROTEIN PARB-RELATED"/>
    <property type="match status" value="1"/>
</dbReference>
<dbReference type="InterPro" id="IPR050336">
    <property type="entry name" value="Chromosome_partition/occlusion"/>
</dbReference>
<evidence type="ECO:0000313" key="3">
    <source>
        <dbReference type="EMBL" id="EPQ21036.1"/>
    </source>
</evidence>
<feature type="domain" description="ParB-like N-terminal" evidence="2">
    <location>
        <begin position="19"/>
        <end position="112"/>
    </location>
</feature>
<evidence type="ECO:0000256" key="1">
    <source>
        <dbReference type="SAM" id="MobiDB-lite"/>
    </source>
</evidence>
<dbReference type="InterPro" id="IPR003115">
    <property type="entry name" value="ParB_N"/>
</dbReference>
<accession>A0A829HQB8</accession>
<dbReference type="EMBL" id="ATFQ01000040">
    <property type="protein sequence ID" value="EPQ21036.1"/>
    <property type="molecule type" value="Genomic_DNA"/>
</dbReference>
<dbReference type="GO" id="GO:0007059">
    <property type="term" value="P:chromosome segregation"/>
    <property type="evidence" value="ECO:0007669"/>
    <property type="project" value="TreeGrafter"/>
</dbReference>
<dbReference type="SMART" id="SM00470">
    <property type="entry name" value="ParB"/>
    <property type="match status" value="1"/>
</dbReference>
<dbReference type="Gene3D" id="1.10.10.2830">
    <property type="match status" value="1"/>
</dbReference>
<dbReference type="Proteomes" id="UP000014969">
    <property type="component" value="Unassembled WGS sequence"/>
</dbReference>
<reference evidence="3 4" key="1">
    <citation type="journal article" date="2013" name="Genome Announc.">
        <title>Genome Sequence of an Epidemic Isolate of Mycobacterium abscessus subsp. bolletii from Rio de Janeiro, Brazil.</title>
        <authorList>
            <person name="Davidson R.M."/>
            <person name="Reynolds P.R."/>
            <person name="Farias-Hesson E."/>
            <person name="Duarte R.S."/>
            <person name="Jackson M."/>
            <person name="Strong M."/>
        </authorList>
    </citation>
    <scope>NUCLEOTIDE SEQUENCE [LARGE SCALE GENOMIC DNA]</scope>
    <source>
        <strain evidence="3 4">CRM-0020</strain>
    </source>
</reference>
<sequence>MSQNETPAAEHKNIQEELVRVNPHELDLGKNVRENPEYEDYAHLIPSIKANGMYHPILGHRNDEGDTITVIDGQCRVLAAREIGLPDVLVLLQPHTDKTLAAREADRIIEQIETTRRRSLTDMQVVRGMQELFKTRAVKNADVSARLGLSDKEVTKYRKLTKSDTAIEAMEDNQLSMEEALIIAEFEGNDEALARLARASRGNVQYTATRIRNEAKERAEYAEAAKPYTDAGFTVLDIDDDPDEDEGYVLSEDLVNQADGEPVTQEQIDANPAHWSVQLWRDWAYVHMHSGEVVETDVIDWHAKADETAGEDLVHNNLVDHRRIWFASFYSTDPQSAGVQLAAHAEPESSEAPRAEGDTQAPDAVSPEEKQRRERRKLRELNKLGLAAEQVRREWVKSNLLAGKTAPKGAIMFIAAQITRHTDLLEKNRAAQTARVLLGYKDSDHLGIGNELAGLAAGAEGRATVLLLGQVLGALEEFTPKDTWRQPEGYYARNYSRDYLQYLAGHGYPLTDIERVVLGEVDSEDLYEQVAAELAEAKASKAAKKKAVADVGQDGDTDNDASEATAHVA</sequence>
<dbReference type="SUPFAM" id="SSF109709">
    <property type="entry name" value="KorB DNA-binding domain-like"/>
    <property type="match status" value="1"/>
</dbReference>
<feature type="region of interest" description="Disordered" evidence="1">
    <location>
        <begin position="338"/>
        <end position="377"/>
    </location>
</feature>
<gene>
    <name evidence="3" type="ORF">J108_23795</name>
</gene>
<dbReference type="PANTHER" id="PTHR33375:SF1">
    <property type="entry name" value="CHROMOSOME-PARTITIONING PROTEIN PARB-RELATED"/>
    <property type="match status" value="1"/>
</dbReference>
<dbReference type="AlphaFoldDB" id="A0A829HQB8"/>
<dbReference type="InterPro" id="IPR036086">
    <property type="entry name" value="ParB/Sulfiredoxin_sf"/>
</dbReference>